<feature type="non-terminal residue" evidence="2">
    <location>
        <position position="119"/>
    </location>
</feature>
<evidence type="ECO:0000256" key="1">
    <source>
        <dbReference type="SAM" id="Coils"/>
    </source>
</evidence>
<reference evidence="2" key="1">
    <citation type="journal article" date="2021" name="Mol. Ecol. Resour.">
        <title>Apolygus lucorum genome provides insights into omnivorousness and mesophyll feeding.</title>
        <authorList>
            <person name="Liu Y."/>
            <person name="Liu H."/>
            <person name="Wang H."/>
            <person name="Huang T."/>
            <person name="Liu B."/>
            <person name="Yang B."/>
            <person name="Yin L."/>
            <person name="Li B."/>
            <person name="Zhang Y."/>
            <person name="Zhang S."/>
            <person name="Jiang F."/>
            <person name="Zhang X."/>
            <person name="Ren Y."/>
            <person name="Wang B."/>
            <person name="Wang S."/>
            <person name="Lu Y."/>
            <person name="Wu K."/>
            <person name="Fan W."/>
            <person name="Wang G."/>
        </authorList>
    </citation>
    <scope>NUCLEOTIDE SEQUENCE</scope>
    <source>
        <strain evidence="2">12Hb</strain>
    </source>
</reference>
<comment type="caution">
    <text evidence="2">The sequence shown here is derived from an EMBL/GenBank/DDBJ whole genome shotgun (WGS) entry which is preliminary data.</text>
</comment>
<accession>A0A8S9XST8</accession>
<evidence type="ECO:0000313" key="2">
    <source>
        <dbReference type="EMBL" id="KAF6211629.1"/>
    </source>
</evidence>
<keyword evidence="3" id="KW-1185">Reference proteome</keyword>
<keyword evidence="1" id="KW-0175">Coiled coil</keyword>
<gene>
    <name evidence="2" type="ORF">GE061_012142</name>
</gene>
<protein>
    <submittedName>
        <fullName evidence="2">Uncharacterized protein</fullName>
    </submittedName>
</protein>
<proteinExistence type="predicted"/>
<feature type="coiled-coil region" evidence="1">
    <location>
        <begin position="6"/>
        <end position="54"/>
    </location>
</feature>
<dbReference type="Proteomes" id="UP000466442">
    <property type="component" value="Unassembled WGS sequence"/>
</dbReference>
<evidence type="ECO:0000313" key="3">
    <source>
        <dbReference type="Proteomes" id="UP000466442"/>
    </source>
</evidence>
<name>A0A8S9XST8_APOLU</name>
<dbReference type="AlphaFoldDB" id="A0A8S9XST8"/>
<dbReference type="EMBL" id="WIXP02000004">
    <property type="protein sequence ID" value="KAF6211629.1"/>
    <property type="molecule type" value="Genomic_DNA"/>
</dbReference>
<dbReference type="Gene3D" id="1.10.287.1490">
    <property type="match status" value="1"/>
</dbReference>
<sequence length="119" mass="13779">MTLTLKNSLQEELDSARETISNLESVLHVKNQDISQLKERCQRLLKDREEIKGRESPNCISPPGGKRDCGKCRALERQVFTYQENTLLNQSNIEELNESLESLNKKIVKLEMEKRSMDD</sequence>
<organism evidence="2 3">
    <name type="scientific">Apolygus lucorum</name>
    <name type="common">Small green plant bug</name>
    <name type="synonym">Lygocoris lucorum</name>
    <dbReference type="NCBI Taxonomy" id="248454"/>
    <lineage>
        <taxon>Eukaryota</taxon>
        <taxon>Metazoa</taxon>
        <taxon>Ecdysozoa</taxon>
        <taxon>Arthropoda</taxon>
        <taxon>Hexapoda</taxon>
        <taxon>Insecta</taxon>
        <taxon>Pterygota</taxon>
        <taxon>Neoptera</taxon>
        <taxon>Paraneoptera</taxon>
        <taxon>Hemiptera</taxon>
        <taxon>Heteroptera</taxon>
        <taxon>Panheteroptera</taxon>
        <taxon>Cimicomorpha</taxon>
        <taxon>Miridae</taxon>
        <taxon>Mirini</taxon>
        <taxon>Apolygus</taxon>
    </lineage>
</organism>